<evidence type="ECO:0000313" key="2">
    <source>
        <dbReference type="Proteomes" id="UP000298327"/>
    </source>
</evidence>
<dbReference type="Proteomes" id="UP000298327">
    <property type="component" value="Unassembled WGS sequence"/>
</dbReference>
<protein>
    <submittedName>
        <fullName evidence="1">Uncharacterized protein</fullName>
    </submittedName>
</protein>
<name>A0A4Y9XX84_9AGAM</name>
<organism evidence="1 2">
    <name type="scientific">Dentipellis fragilis</name>
    <dbReference type="NCBI Taxonomy" id="205917"/>
    <lineage>
        <taxon>Eukaryota</taxon>
        <taxon>Fungi</taxon>
        <taxon>Dikarya</taxon>
        <taxon>Basidiomycota</taxon>
        <taxon>Agaricomycotina</taxon>
        <taxon>Agaricomycetes</taxon>
        <taxon>Russulales</taxon>
        <taxon>Hericiaceae</taxon>
        <taxon>Dentipellis</taxon>
    </lineage>
</organism>
<reference evidence="1 2" key="1">
    <citation type="submission" date="2019-02" db="EMBL/GenBank/DDBJ databases">
        <title>Genome sequencing of the rare red list fungi Dentipellis fragilis.</title>
        <authorList>
            <person name="Buettner E."/>
            <person name="Kellner H."/>
        </authorList>
    </citation>
    <scope>NUCLEOTIDE SEQUENCE [LARGE SCALE GENOMIC DNA]</scope>
    <source>
        <strain evidence="1 2">DSM 105465</strain>
    </source>
</reference>
<dbReference type="EMBL" id="SEOQ01000998">
    <property type="protein sequence ID" value="TFY54695.1"/>
    <property type="molecule type" value="Genomic_DNA"/>
</dbReference>
<proteinExistence type="predicted"/>
<gene>
    <name evidence="1" type="ORF">EVG20_g9604</name>
</gene>
<sequence length="180" mass="19669">MRDEPLQTYAGDSLLVSRTYTAATDIFTAPKFRPSRDRTARGMCFLVKPSITCMYIDDPQQTVTACRIHVWMIKERIASTIARRQRNNDATNWATDSIFASVAGPISPCSHTRVPGAERPCSEVGDEAVDVSAKQEDKPFGNNVAPNLTQAIHLPSQCADPLAAVTAAAKPKCRALYARS</sequence>
<keyword evidence="2" id="KW-1185">Reference proteome</keyword>
<evidence type="ECO:0000313" key="1">
    <source>
        <dbReference type="EMBL" id="TFY54695.1"/>
    </source>
</evidence>
<dbReference type="AlphaFoldDB" id="A0A4Y9XX84"/>
<accession>A0A4Y9XX84</accession>
<comment type="caution">
    <text evidence="1">The sequence shown here is derived from an EMBL/GenBank/DDBJ whole genome shotgun (WGS) entry which is preliminary data.</text>
</comment>